<name>A0ABU1AV11_9BACT</name>
<dbReference type="Pfam" id="PF07963">
    <property type="entry name" value="N_methyl"/>
    <property type="match status" value="1"/>
</dbReference>
<protein>
    <submittedName>
        <fullName evidence="7">Prepilin-type N-terminal cleavage/methylation domain-containing protein</fullName>
    </submittedName>
</protein>
<organism evidence="7 8">
    <name type="scientific">Thalassobacterium maritimum</name>
    <dbReference type="NCBI Taxonomy" id="3041265"/>
    <lineage>
        <taxon>Bacteria</taxon>
        <taxon>Pseudomonadati</taxon>
        <taxon>Verrucomicrobiota</taxon>
        <taxon>Opitutia</taxon>
        <taxon>Puniceicoccales</taxon>
        <taxon>Coraliomargaritaceae</taxon>
        <taxon>Thalassobacterium</taxon>
    </lineage>
</organism>
<feature type="transmembrane region" description="Helical" evidence="6">
    <location>
        <begin position="12"/>
        <end position="34"/>
    </location>
</feature>
<dbReference type="NCBIfam" id="TIGR02532">
    <property type="entry name" value="IV_pilin_GFxxxE"/>
    <property type="match status" value="1"/>
</dbReference>
<evidence type="ECO:0000313" key="8">
    <source>
        <dbReference type="Proteomes" id="UP001225316"/>
    </source>
</evidence>
<keyword evidence="3 6" id="KW-0812">Transmembrane</keyword>
<evidence type="ECO:0000256" key="4">
    <source>
        <dbReference type="ARBA" id="ARBA00022989"/>
    </source>
</evidence>
<accession>A0ABU1AV11</accession>
<dbReference type="PRINTS" id="PR00813">
    <property type="entry name" value="BCTERIALGSPG"/>
</dbReference>
<evidence type="ECO:0000256" key="3">
    <source>
        <dbReference type="ARBA" id="ARBA00022692"/>
    </source>
</evidence>
<dbReference type="PANTHER" id="PTHR30093">
    <property type="entry name" value="GENERAL SECRETION PATHWAY PROTEIN G"/>
    <property type="match status" value="1"/>
</dbReference>
<dbReference type="EMBL" id="JARXHW010000022">
    <property type="protein sequence ID" value="MDQ8207988.1"/>
    <property type="molecule type" value="Genomic_DNA"/>
</dbReference>
<keyword evidence="8" id="KW-1185">Reference proteome</keyword>
<dbReference type="Gene3D" id="3.30.700.10">
    <property type="entry name" value="Glycoprotein, Type 4 Pilin"/>
    <property type="match status" value="1"/>
</dbReference>
<dbReference type="InterPro" id="IPR000983">
    <property type="entry name" value="Bac_GSPG_pilin"/>
</dbReference>
<sequence>MKAFKKTSPHLNGFSLIELLTAVAVLGILAAILIPTIANVRTKASSAKCTSQLRQIGGAFQMYLQDNNNLLPKSALGDPFSGQSPYYNRDPRRIQTLFGSYWGALKANSWSNSEANMSYDGTLSWPEWENNRRGNGPSLIGNWPLKLTNSETPATKPPWGKSYLLIENPSQAVMYTESDAELIPNAGWSSALPEKPIHGNFRNALFFDGHVEQLDLNFNLNII</sequence>
<evidence type="ECO:0000256" key="6">
    <source>
        <dbReference type="SAM" id="Phobius"/>
    </source>
</evidence>
<dbReference type="PANTHER" id="PTHR30093:SF44">
    <property type="entry name" value="TYPE II SECRETION SYSTEM CORE PROTEIN G"/>
    <property type="match status" value="1"/>
</dbReference>
<comment type="caution">
    <text evidence="7">The sequence shown here is derived from an EMBL/GenBank/DDBJ whole genome shotgun (WGS) entry which is preliminary data.</text>
</comment>
<evidence type="ECO:0000256" key="2">
    <source>
        <dbReference type="ARBA" id="ARBA00022481"/>
    </source>
</evidence>
<keyword evidence="2" id="KW-0488">Methylation</keyword>
<proteinExistence type="predicted"/>
<keyword evidence="4 6" id="KW-1133">Transmembrane helix</keyword>
<evidence type="ECO:0000256" key="1">
    <source>
        <dbReference type="ARBA" id="ARBA00004167"/>
    </source>
</evidence>
<evidence type="ECO:0000256" key="5">
    <source>
        <dbReference type="ARBA" id="ARBA00023136"/>
    </source>
</evidence>
<dbReference type="InterPro" id="IPR045584">
    <property type="entry name" value="Pilin-like"/>
</dbReference>
<reference evidence="7 8" key="1">
    <citation type="submission" date="2023-04" db="EMBL/GenBank/DDBJ databases">
        <title>A novel bacteria isolated from coastal sediment.</title>
        <authorList>
            <person name="Liu X.-J."/>
            <person name="Du Z.-J."/>
        </authorList>
    </citation>
    <scope>NUCLEOTIDE SEQUENCE [LARGE SCALE GENOMIC DNA]</scope>
    <source>
        <strain evidence="7 8">SDUM461003</strain>
    </source>
</reference>
<keyword evidence="5 6" id="KW-0472">Membrane</keyword>
<evidence type="ECO:0000313" key="7">
    <source>
        <dbReference type="EMBL" id="MDQ8207988.1"/>
    </source>
</evidence>
<dbReference type="InterPro" id="IPR012902">
    <property type="entry name" value="N_methyl_site"/>
</dbReference>
<dbReference type="SUPFAM" id="SSF54523">
    <property type="entry name" value="Pili subunits"/>
    <property type="match status" value="1"/>
</dbReference>
<comment type="subcellular location">
    <subcellularLocation>
        <location evidence="1">Membrane</location>
        <topology evidence="1">Single-pass membrane protein</topology>
    </subcellularLocation>
</comment>
<dbReference type="Proteomes" id="UP001225316">
    <property type="component" value="Unassembled WGS sequence"/>
</dbReference>
<gene>
    <name evidence="7" type="ORF">QEH52_10735</name>
</gene>
<dbReference type="RefSeq" id="WP_308950370.1">
    <property type="nucleotide sequence ID" value="NZ_JARXHW010000022.1"/>
</dbReference>